<organism evidence="2 3">
    <name type="scientific">Gymnopus androsaceus JB14</name>
    <dbReference type="NCBI Taxonomy" id="1447944"/>
    <lineage>
        <taxon>Eukaryota</taxon>
        <taxon>Fungi</taxon>
        <taxon>Dikarya</taxon>
        <taxon>Basidiomycota</taxon>
        <taxon>Agaricomycotina</taxon>
        <taxon>Agaricomycetes</taxon>
        <taxon>Agaricomycetidae</taxon>
        <taxon>Agaricales</taxon>
        <taxon>Marasmiineae</taxon>
        <taxon>Omphalotaceae</taxon>
        <taxon>Gymnopus</taxon>
    </lineage>
</organism>
<evidence type="ECO:0000313" key="3">
    <source>
        <dbReference type="Proteomes" id="UP000799118"/>
    </source>
</evidence>
<keyword evidence="3" id="KW-1185">Reference proteome</keyword>
<dbReference type="GO" id="GO:0006633">
    <property type="term" value="P:fatty acid biosynthetic process"/>
    <property type="evidence" value="ECO:0007669"/>
    <property type="project" value="TreeGrafter"/>
</dbReference>
<reference evidence="2" key="1">
    <citation type="journal article" date="2019" name="Environ. Microbiol.">
        <title>Fungal ecological strategies reflected in gene transcription - a case study of two litter decomposers.</title>
        <authorList>
            <person name="Barbi F."/>
            <person name="Kohler A."/>
            <person name="Barry K."/>
            <person name="Baskaran P."/>
            <person name="Daum C."/>
            <person name="Fauchery L."/>
            <person name="Ihrmark K."/>
            <person name="Kuo A."/>
            <person name="LaButti K."/>
            <person name="Lipzen A."/>
            <person name="Morin E."/>
            <person name="Grigoriev I.V."/>
            <person name="Henrissat B."/>
            <person name="Lindahl B."/>
            <person name="Martin F."/>
        </authorList>
    </citation>
    <scope>NUCLEOTIDE SEQUENCE</scope>
    <source>
        <strain evidence="2">JB14</strain>
    </source>
</reference>
<dbReference type="AlphaFoldDB" id="A0A6A4HH43"/>
<name>A0A6A4HH43_9AGAR</name>
<dbReference type="InterPro" id="IPR036291">
    <property type="entry name" value="NAD(P)-bd_dom_sf"/>
</dbReference>
<dbReference type="EMBL" id="ML769513">
    <property type="protein sequence ID" value="KAE9396454.1"/>
    <property type="molecule type" value="Genomic_DNA"/>
</dbReference>
<dbReference type="GO" id="GO:0016616">
    <property type="term" value="F:oxidoreductase activity, acting on the CH-OH group of donors, NAD or NADP as acceptor"/>
    <property type="evidence" value="ECO:0007669"/>
    <property type="project" value="TreeGrafter"/>
</dbReference>
<evidence type="ECO:0000256" key="1">
    <source>
        <dbReference type="ARBA" id="ARBA00006484"/>
    </source>
</evidence>
<sequence>MSQSKGVALITGSAQGIGKAIALRLASRCKVEQLEDVVKEIQALGRKSGVFVGDVSDEESVKSMIQETVKHLGSLDVLAYTSHVQTLLFSTNLTAPVEEWDRAFAVNARGTFFMISQNHGGRIIGASSVSGKRARRNGFAIRGMTQAAALDLAQYGITVNAYAPDIHDGYGLKDNLAELLANDLDGSKRKEYIGNIPLGRMGQPNDIAGVVSYLASKDSSYVTGI</sequence>
<dbReference type="Proteomes" id="UP000799118">
    <property type="component" value="Unassembled WGS sequence"/>
</dbReference>
<proteinExistence type="inferred from homology"/>
<evidence type="ECO:0000313" key="2">
    <source>
        <dbReference type="EMBL" id="KAE9396454.1"/>
    </source>
</evidence>
<comment type="similarity">
    <text evidence="1">Belongs to the short-chain dehydrogenases/reductases (SDR) family.</text>
</comment>
<dbReference type="InterPro" id="IPR002347">
    <property type="entry name" value="SDR_fam"/>
</dbReference>
<dbReference type="PRINTS" id="PR00081">
    <property type="entry name" value="GDHRDH"/>
</dbReference>
<gene>
    <name evidence="2" type="ORF">BT96DRAFT_958189</name>
</gene>
<dbReference type="GO" id="GO:0048038">
    <property type="term" value="F:quinone binding"/>
    <property type="evidence" value="ECO:0007669"/>
    <property type="project" value="TreeGrafter"/>
</dbReference>
<dbReference type="SUPFAM" id="SSF51735">
    <property type="entry name" value="NAD(P)-binding Rossmann-fold domains"/>
    <property type="match status" value="1"/>
</dbReference>
<dbReference type="Gene3D" id="3.40.50.720">
    <property type="entry name" value="NAD(P)-binding Rossmann-like Domain"/>
    <property type="match status" value="1"/>
</dbReference>
<dbReference type="OrthoDB" id="498125at2759"/>
<protein>
    <submittedName>
        <fullName evidence="2">NAD(P)-binding protein</fullName>
    </submittedName>
</protein>
<accession>A0A6A4HH43</accession>
<dbReference type="PANTHER" id="PTHR42760:SF121">
    <property type="entry name" value="3-OXOACYL-(ACYL-CARRIER-PROTEIN) REDUCTASE"/>
    <property type="match status" value="1"/>
</dbReference>
<dbReference type="Pfam" id="PF13561">
    <property type="entry name" value="adh_short_C2"/>
    <property type="match status" value="1"/>
</dbReference>
<dbReference type="PANTHER" id="PTHR42760">
    <property type="entry name" value="SHORT-CHAIN DEHYDROGENASES/REDUCTASES FAMILY MEMBER"/>
    <property type="match status" value="1"/>
</dbReference>